<accession>A0A2N9LM79</accession>
<keyword evidence="1" id="KW-1133">Transmembrane helix</keyword>
<dbReference type="EMBL" id="OKRB01000103">
    <property type="protein sequence ID" value="SPE24346.1"/>
    <property type="molecule type" value="Genomic_DNA"/>
</dbReference>
<evidence type="ECO:0000256" key="1">
    <source>
        <dbReference type="SAM" id="Phobius"/>
    </source>
</evidence>
<name>A0A2N9LM79_9BACT</name>
<evidence type="ECO:0000313" key="3">
    <source>
        <dbReference type="EMBL" id="SPE24346.1"/>
    </source>
</evidence>
<protein>
    <recommendedName>
        <fullName evidence="2">YcxB-like C-terminal domain-containing protein</fullName>
    </recommendedName>
</protein>
<dbReference type="AlphaFoldDB" id="A0A2N9LM79"/>
<dbReference type="InterPro" id="IPR025588">
    <property type="entry name" value="YcxB-like_C"/>
</dbReference>
<dbReference type="Proteomes" id="UP000239735">
    <property type="component" value="Unassembled WGS sequence"/>
</dbReference>
<organism evidence="3 4">
    <name type="scientific">Candidatus Sulfuritelmatomonas gaucii</name>
    <dbReference type="NCBI Taxonomy" id="2043161"/>
    <lineage>
        <taxon>Bacteria</taxon>
        <taxon>Pseudomonadati</taxon>
        <taxon>Acidobacteriota</taxon>
        <taxon>Terriglobia</taxon>
        <taxon>Terriglobales</taxon>
        <taxon>Acidobacteriaceae</taxon>
        <taxon>Candidatus Sulfuritelmatomonas</taxon>
    </lineage>
</organism>
<feature type="domain" description="YcxB-like C-terminal" evidence="2">
    <location>
        <begin position="102"/>
        <end position="162"/>
    </location>
</feature>
<keyword evidence="1" id="KW-0812">Transmembrane</keyword>
<dbReference type="OrthoDB" id="9973115at2"/>
<keyword evidence="1" id="KW-0472">Membrane</keyword>
<dbReference type="Pfam" id="PF14317">
    <property type="entry name" value="YcxB"/>
    <property type="match status" value="1"/>
</dbReference>
<proteinExistence type="predicted"/>
<evidence type="ECO:0000313" key="4">
    <source>
        <dbReference type="Proteomes" id="UP000239735"/>
    </source>
</evidence>
<gene>
    <name evidence="3" type="ORF">SBA5_450010</name>
</gene>
<sequence length="170" mass="20002">MPINIQFKLTFDDYLRAQRLHSKRTWGRRVWYIVSRTLIPVLGLLYVLIFVLIFWRTTPVGWLLVALPCGMYFAFYPVVVRLRLNRCYRRTRTGDEENSVGIGEEGIRIRAENTSNDLNWKAVQSCREDQNVFVLYLAPAKFIVFPKRVFSEEQILELQSLLARQVRSAT</sequence>
<feature type="transmembrane region" description="Helical" evidence="1">
    <location>
        <begin position="30"/>
        <end position="55"/>
    </location>
</feature>
<feature type="transmembrane region" description="Helical" evidence="1">
    <location>
        <begin position="61"/>
        <end position="82"/>
    </location>
</feature>
<reference evidence="4" key="1">
    <citation type="submission" date="2018-02" db="EMBL/GenBank/DDBJ databases">
        <authorList>
            <person name="Hausmann B."/>
        </authorList>
    </citation>
    <scope>NUCLEOTIDE SEQUENCE [LARGE SCALE GENOMIC DNA]</scope>
    <source>
        <strain evidence="4">Peat soil MAG SbA5</strain>
    </source>
</reference>
<evidence type="ECO:0000259" key="2">
    <source>
        <dbReference type="Pfam" id="PF14317"/>
    </source>
</evidence>